<evidence type="ECO:0000256" key="10">
    <source>
        <dbReference type="SAM" id="Phobius"/>
    </source>
</evidence>
<dbReference type="GO" id="GO:0005506">
    <property type="term" value="F:iron ion binding"/>
    <property type="evidence" value="ECO:0007669"/>
    <property type="project" value="InterPro"/>
</dbReference>
<feature type="binding site" description="axial binding residue" evidence="7">
    <location>
        <position position="450"/>
    </location>
    <ligand>
        <name>heme</name>
        <dbReference type="ChEBI" id="CHEBI:30413"/>
    </ligand>
    <ligandPart>
        <name>Fe</name>
        <dbReference type="ChEBI" id="CHEBI:18248"/>
    </ligandPart>
</feature>
<accession>A0A6A5ZCW8</accession>
<dbReference type="PANTHER" id="PTHR46206:SF7">
    <property type="entry name" value="P450, PUTATIVE (EUROFUNG)-RELATED"/>
    <property type="match status" value="1"/>
</dbReference>
<keyword evidence="10" id="KW-1133">Transmembrane helix</keyword>
<keyword evidence="8 11" id="KW-0503">Monooxygenase</keyword>
<dbReference type="PRINTS" id="PR00465">
    <property type="entry name" value="EP450IV"/>
</dbReference>
<evidence type="ECO:0000313" key="12">
    <source>
        <dbReference type="Proteomes" id="UP000799770"/>
    </source>
</evidence>
<dbReference type="InterPro" id="IPR017972">
    <property type="entry name" value="Cyt_P450_CS"/>
</dbReference>
<dbReference type="CDD" id="cd11041">
    <property type="entry name" value="CYP503A1-like"/>
    <property type="match status" value="1"/>
</dbReference>
<reference evidence="11" key="1">
    <citation type="journal article" date="2020" name="Stud. Mycol.">
        <title>101 Dothideomycetes genomes: a test case for predicting lifestyles and emergence of pathogens.</title>
        <authorList>
            <person name="Haridas S."/>
            <person name="Albert R."/>
            <person name="Binder M."/>
            <person name="Bloem J."/>
            <person name="Labutti K."/>
            <person name="Salamov A."/>
            <person name="Andreopoulos B."/>
            <person name="Baker S."/>
            <person name="Barry K."/>
            <person name="Bills G."/>
            <person name="Bluhm B."/>
            <person name="Cannon C."/>
            <person name="Castanera R."/>
            <person name="Culley D."/>
            <person name="Daum C."/>
            <person name="Ezra D."/>
            <person name="Gonzalez J."/>
            <person name="Henrissat B."/>
            <person name="Kuo A."/>
            <person name="Liang C."/>
            <person name="Lipzen A."/>
            <person name="Lutzoni F."/>
            <person name="Magnuson J."/>
            <person name="Mondo S."/>
            <person name="Nolan M."/>
            <person name="Ohm R."/>
            <person name="Pangilinan J."/>
            <person name="Park H.-J."/>
            <person name="Ramirez L."/>
            <person name="Alfaro M."/>
            <person name="Sun H."/>
            <person name="Tritt A."/>
            <person name="Yoshinaga Y."/>
            <person name="Zwiers L.-H."/>
            <person name="Turgeon B."/>
            <person name="Goodwin S."/>
            <person name="Spatafora J."/>
            <person name="Crous P."/>
            <person name="Grigoriev I."/>
        </authorList>
    </citation>
    <scope>NUCLEOTIDE SEQUENCE</scope>
    <source>
        <strain evidence="11">CBS 627.86</strain>
    </source>
</reference>
<comment type="similarity">
    <text evidence="3 8">Belongs to the cytochrome P450 family.</text>
</comment>
<evidence type="ECO:0000256" key="6">
    <source>
        <dbReference type="ARBA" id="ARBA00023004"/>
    </source>
</evidence>
<dbReference type="Pfam" id="PF00067">
    <property type="entry name" value="p450"/>
    <property type="match status" value="1"/>
</dbReference>
<evidence type="ECO:0000256" key="8">
    <source>
        <dbReference type="RuleBase" id="RU000461"/>
    </source>
</evidence>
<feature type="region of interest" description="Disordered" evidence="9">
    <location>
        <begin position="481"/>
        <end position="507"/>
    </location>
</feature>
<keyword evidence="4 7" id="KW-0479">Metal-binding</keyword>
<dbReference type="Gene3D" id="1.10.630.10">
    <property type="entry name" value="Cytochrome P450"/>
    <property type="match status" value="1"/>
</dbReference>
<dbReference type="GO" id="GO:0004497">
    <property type="term" value="F:monooxygenase activity"/>
    <property type="evidence" value="ECO:0007669"/>
    <property type="project" value="UniProtKB-KW"/>
</dbReference>
<evidence type="ECO:0000256" key="1">
    <source>
        <dbReference type="ARBA" id="ARBA00001971"/>
    </source>
</evidence>
<dbReference type="GO" id="GO:0016705">
    <property type="term" value="F:oxidoreductase activity, acting on paired donors, with incorporation or reduction of molecular oxygen"/>
    <property type="evidence" value="ECO:0007669"/>
    <property type="project" value="InterPro"/>
</dbReference>
<dbReference type="Proteomes" id="UP000799770">
    <property type="component" value="Unassembled WGS sequence"/>
</dbReference>
<dbReference type="OrthoDB" id="1844152at2759"/>
<dbReference type="EMBL" id="ML977320">
    <property type="protein sequence ID" value="KAF2116783.1"/>
    <property type="molecule type" value="Genomic_DNA"/>
</dbReference>
<evidence type="ECO:0000256" key="9">
    <source>
        <dbReference type="SAM" id="MobiDB-lite"/>
    </source>
</evidence>
<keyword evidence="12" id="KW-1185">Reference proteome</keyword>
<keyword evidence="10" id="KW-0812">Transmembrane</keyword>
<protein>
    <submittedName>
        <fullName evidence="11">Cytochrome P450 monooxygenase-like protein</fullName>
    </submittedName>
</protein>
<evidence type="ECO:0000256" key="3">
    <source>
        <dbReference type="ARBA" id="ARBA00010617"/>
    </source>
</evidence>
<keyword evidence="7 8" id="KW-0349">Heme</keyword>
<dbReference type="InterPro" id="IPR001128">
    <property type="entry name" value="Cyt_P450"/>
</dbReference>
<dbReference type="GO" id="GO:0020037">
    <property type="term" value="F:heme binding"/>
    <property type="evidence" value="ECO:0007669"/>
    <property type="project" value="InterPro"/>
</dbReference>
<dbReference type="PANTHER" id="PTHR46206">
    <property type="entry name" value="CYTOCHROME P450"/>
    <property type="match status" value="1"/>
</dbReference>
<sequence>MAELQSLNTVPHAIQTVALATLIFAVCVFFTQINFYAQFRKIPAYAGNPGSSKKRQTAYLESARKFYEDGYKQFSNSVYRMAGTETLETVVVPPAFLPELRRQPDDVLSFPHAVNETMETKYTKLDTNEPLGMKTIKADLTPALARLNPTICVEVDEAMKAEMPACDDWTNVSIYMTLVRIIAKVSGRVFVGPELCRNQDYLDAGINYTMELIAAQREIKKVRPMLRPFLAPRLPEVKRLRKREEEAKVLLEPIVQARLDALKKPGFEKPDDMLQWFINRGEGADLHKLAKLQLGVIFAAIHTTSLTVTNIMYTLAVMPEYFKPLRDEIASVMAAHGGVITSKALQEMVKLDSYMKEVTRFYPAGITSFSRKVMKGFYLSNGQYLPAGVSIEVPSAAIYQDDANYPNPEKFDGFRFSELRKQNSVAAHARNQFVTTNEQNLGFGYGAHACPGRFFAANEIKMILARAILEYEWKNEDGSMERYPNLEQGRQTAPDPRKLLSFKKVKA</sequence>
<proteinExistence type="inferred from homology"/>
<name>A0A6A5ZCW8_9PLEO</name>
<comment type="pathway">
    <text evidence="2">Mycotoxin biosynthesis.</text>
</comment>
<keyword evidence="10" id="KW-0472">Membrane</keyword>
<evidence type="ECO:0000313" key="11">
    <source>
        <dbReference type="EMBL" id="KAF2116783.1"/>
    </source>
</evidence>
<evidence type="ECO:0000256" key="2">
    <source>
        <dbReference type="ARBA" id="ARBA00004685"/>
    </source>
</evidence>
<comment type="cofactor">
    <cofactor evidence="1 7">
        <name>heme</name>
        <dbReference type="ChEBI" id="CHEBI:30413"/>
    </cofactor>
</comment>
<feature type="transmembrane region" description="Helical" evidence="10">
    <location>
        <begin position="12"/>
        <end position="31"/>
    </location>
</feature>
<keyword evidence="6 7" id="KW-0408">Iron</keyword>
<evidence type="ECO:0000256" key="5">
    <source>
        <dbReference type="ARBA" id="ARBA00023002"/>
    </source>
</evidence>
<dbReference type="InterPro" id="IPR036396">
    <property type="entry name" value="Cyt_P450_sf"/>
</dbReference>
<evidence type="ECO:0000256" key="4">
    <source>
        <dbReference type="ARBA" id="ARBA00022723"/>
    </source>
</evidence>
<dbReference type="AlphaFoldDB" id="A0A6A5ZCW8"/>
<dbReference type="PROSITE" id="PS00086">
    <property type="entry name" value="CYTOCHROME_P450"/>
    <property type="match status" value="1"/>
</dbReference>
<keyword evidence="5 8" id="KW-0560">Oxidoreductase</keyword>
<evidence type="ECO:0000256" key="7">
    <source>
        <dbReference type="PIRSR" id="PIRSR602403-1"/>
    </source>
</evidence>
<organism evidence="11 12">
    <name type="scientific">Lophiotrema nucula</name>
    <dbReference type="NCBI Taxonomy" id="690887"/>
    <lineage>
        <taxon>Eukaryota</taxon>
        <taxon>Fungi</taxon>
        <taxon>Dikarya</taxon>
        <taxon>Ascomycota</taxon>
        <taxon>Pezizomycotina</taxon>
        <taxon>Dothideomycetes</taxon>
        <taxon>Pleosporomycetidae</taxon>
        <taxon>Pleosporales</taxon>
        <taxon>Lophiotremataceae</taxon>
        <taxon>Lophiotrema</taxon>
    </lineage>
</organism>
<dbReference type="SUPFAM" id="SSF48264">
    <property type="entry name" value="Cytochrome P450"/>
    <property type="match status" value="1"/>
</dbReference>
<gene>
    <name evidence="11" type="ORF">BDV96DRAFT_34744</name>
</gene>
<dbReference type="InterPro" id="IPR002403">
    <property type="entry name" value="Cyt_P450_E_grp-IV"/>
</dbReference>